<comment type="function">
    <text evidence="1">May act as a substrate-specific adapter of an E3 ubiquitin-protein ligase complex (CUL3-RBX1-BTB) which mediates the ubiquitination and subsequent proteasomal degradation of target proteins.</text>
</comment>
<evidence type="ECO:0000256" key="4">
    <source>
        <dbReference type="SAM" id="MobiDB-lite"/>
    </source>
</evidence>
<feature type="domain" description="At3g05675-like ankyrin-like" evidence="5">
    <location>
        <begin position="271"/>
        <end position="510"/>
    </location>
</feature>
<dbReference type="PANTHER" id="PTHR31060:SF33">
    <property type="entry name" value="OS04G0278000 PROTEIN"/>
    <property type="match status" value="1"/>
</dbReference>
<dbReference type="InterPro" id="IPR058039">
    <property type="entry name" value="At3g05675-like_ankyrin"/>
</dbReference>
<dbReference type="PANTHER" id="PTHR31060">
    <property type="entry name" value="OSJNBA0011J08.25 PROTEIN-RELATED"/>
    <property type="match status" value="1"/>
</dbReference>
<reference evidence="7" key="1">
    <citation type="submission" date="2025-08" db="UniProtKB">
        <authorList>
            <consortium name="RefSeq"/>
        </authorList>
    </citation>
    <scope>IDENTIFICATION</scope>
</reference>
<evidence type="ECO:0000259" key="5">
    <source>
        <dbReference type="Pfam" id="PF25553"/>
    </source>
</evidence>
<dbReference type="Proteomes" id="UP001515500">
    <property type="component" value="Chromosome 10"/>
</dbReference>
<dbReference type="RefSeq" id="XP_039133459.1">
    <property type="nucleotide sequence ID" value="XM_039277525.1"/>
</dbReference>
<evidence type="ECO:0000256" key="3">
    <source>
        <dbReference type="ARBA" id="ARBA00022786"/>
    </source>
</evidence>
<keyword evidence="3" id="KW-0833">Ubl conjugation pathway</keyword>
<keyword evidence="6" id="KW-1185">Reference proteome</keyword>
<name>A0AB40C127_DIOCR</name>
<feature type="compositionally biased region" description="Pro residues" evidence="4">
    <location>
        <begin position="82"/>
        <end position="109"/>
    </location>
</feature>
<evidence type="ECO:0000256" key="1">
    <source>
        <dbReference type="ARBA" id="ARBA00002668"/>
    </source>
</evidence>
<feature type="compositionally biased region" description="Basic and acidic residues" evidence="4">
    <location>
        <begin position="1"/>
        <end position="11"/>
    </location>
</feature>
<accession>A0AB40C127</accession>
<comment type="pathway">
    <text evidence="2">Protein modification; protein ubiquitination.</text>
</comment>
<feature type="compositionally biased region" description="Pro residues" evidence="4">
    <location>
        <begin position="38"/>
        <end position="48"/>
    </location>
</feature>
<feature type="compositionally biased region" description="Low complexity" evidence="4">
    <location>
        <begin position="52"/>
        <end position="62"/>
    </location>
</feature>
<dbReference type="InterPro" id="IPR038920">
    <property type="entry name" value="At3g05675-like"/>
</dbReference>
<evidence type="ECO:0000313" key="7">
    <source>
        <dbReference type="RefSeq" id="XP_039133459.1"/>
    </source>
</evidence>
<protein>
    <submittedName>
        <fullName evidence="7">BTB/POZ domain-containing protein At2g13690</fullName>
    </submittedName>
</protein>
<gene>
    <name evidence="7" type="primary">LOC120270492</name>
</gene>
<feature type="region of interest" description="Disordered" evidence="4">
    <location>
        <begin position="1"/>
        <end position="116"/>
    </location>
</feature>
<organism evidence="6 7">
    <name type="scientific">Dioscorea cayennensis subsp. rotundata</name>
    <name type="common">White Guinea yam</name>
    <name type="synonym">Dioscorea rotundata</name>
    <dbReference type="NCBI Taxonomy" id="55577"/>
    <lineage>
        <taxon>Eukaryota</taxon>
        <taxon>Viridiplantae</taxon>
        <taxon>Streptophyta</taxon>
        <taxon>Embryophyta</taxon>
        <taxon>Tracheophyta</taxon>
        <taxon>Spermatophyta</taxon>
        <taxon>Magnoliopsida</taxon>
        <taxon>Liliopsida</taxon>
        <taxon>Dioscoreales</taxon>
        <taxon>Dioscoreaceae</taxon>
        <taxon>Dioscorea</taxon>
    </lineage>
</organism>
<sequence>MQHSSVVDRGRRSSAAAHRKSPGFSRAWCCSFAAAPGSPDPRSAPSPKPHSKSLSTGSPSPSAKRIIDPRRILSPGRVSPLPQTPSPPPLDPVPDNRSPPPSRPEPPSPVARVSTTEKRLDLRLSLKGKDGKLLVLELDSRVLCESSSFFAAMVLEARRKVSDMSTDFRKIEVGGVEDLGVFKETIELMYEKDAMRWILNAGVSRAIDILEVSSTIMFDRGVMSCLKYLEAVPWSESEEEKLKILFTKCVFDEEVSRDVLARLGEQGPGKSEELAVRLIQSVVSGTNCNSRKELQSLVNGLLSKSSVYQKDPAGLNKESLYNVCYSCLNSLVELFEEASGSVPSGPKSKETKPLVERVSKEVENLNWLLEILIEKQMAEDFVCLWANQVQLMMMHERASPMIRYELSRVSASVFIALGKGKVQCKGDTRSSVLLAWFTPMLLDFGWLQRCSKGLDMRMLEEGLGQALLTLPLKQQQTLFVEWFQCFSLKGTECPNLSKAFQVWWRRSFVKSSESRS</sequence>
<evidence type="ECO:0000256" key="2">
    <source>
        <dbReference type="ARBA" id="ARBA00004906"/>
    </source>
</evidence>
<evidence type="ECO:0000313" key="6">
    <source>
        <dbReference type="Proteomes" id="UP001515500"/>
    </source>
</evidence>
<dbReference type="GeneID" id="120270492"/>
<dbReference type="Pfam" id="PF25553">
    <property type="entry name" value="BTB-POZ_ANK-like"/>
    <property type="match status" value="1"/>
</dbReference>
<proteinExistence type="predicted"/>
<dbReference type="AlphaFoldDB" id="A0AB40C127"/>